<evidence type="ECO:0000259" key="2">
    <source>
        <dbReference type="Pfam" id="PF08596"/>
    </source>
</evidence>
<dbReference type="PANTHER" id="PTHR10241">
    <property type="entry name" value="LETHAL 2 GIANT LARVAE PROTEIN"/>
    <property type="match status" value="1"/>
</dbReference>
<name>A0A7D8UWT0_9HELO</name>
<dbReference type="OrthoDB" id="19944at2759"/>
<dbReference type="GO" id="GO:0006893">
    <property type="term" value="P:Golgi to plasma membrane transport"/>
    <property type="evidence" value="ECO:0007669"/>
    <property type="project" value="TreeGrafter"/>
</dbReference>
<dbReference type="EMBL" id="QGMG01000083">
    <property type="protein sequence ID" value="TVY57603.1"/>
    <property type="molecule type" value="Genomic_DNA"/>
</dbReference>
<feature type="region of interest" description="Disordered" evidence="1">
    <location>
        <begin position="915"/>
        <end position="939"/>
    </location>
</feature>
<feature type="compositionally biased region" description="Polar residues" evidence="1">
    <location>
        <begin position="925"/>
        <end position="935"/>
    </location>
</feature>
<dbReference type="AlphaFoldDB" id="A0A7D8UWT0"/>
<proteinExistence type="predicted"/>
<evidence type="ECO:0000256" key="1">
    <source>
        <dbReference type="SAM" id="MobiDB-lite"/>
    </source>
</evidence>
<comment type="caution">
    <text evidence="3">The sequence shown here is derived from an EMBL/GenBank/DDBJ whole genome shotgun (WGS) entry which is preliminary data.</text>
</comment>
<accession>A0A7D8UWT0</accession>
<dbReference type="InterPro" id="IPR013905">
    <property type="entry name" value="Lgl_C_dom"/>
</dbReference>
<dbReference type="GO" id="GO:0006887">
    <property type="term" value="P:exocytosis"/>
    <property type="evidence" value="ECO:0007669"/>
    <property type="project" value="TreeGrafter"/>
</dbReference>
<gene>
    <name evidence="3" type="primary">SRO77</name>
    <name evidence="3" type="ORF">LCER1_G002097</name>
</gene>
<sequence length="994" mass="107294">MAAFLRGKQAGIQNDLSAGILPGAFAPDDQARFGINSQIGSLAYDPVQSLLAIGTNETTFGSGQIYVFGQQRVQATFTLPRRASVKTLQFVADRLVSLDTKNEVIIWDLLTQKKIASYAPPGVVAVLVTDPMLDWALIGLQSGDIIAYDLEGEKLAPLRLPNFWRERSPRSRLLSIVSMQLHPRDIGQLLIGYTEGAVIYSFKQNKPIKYFDYEVPAGAPGGNSDPAAVNTARRPHLTQVFWHPTGTFVGTAYDDASMVFWDPKDGRIVMSRTLTDTHINEPGKQSSSFGNTPGTLSLKEPFARIAWCGKENPDDTGILIAGGFATTLPQKGLTFLELGATPVYATSSWQVLTDHFDAKRQHLLPTPPGADIVDFCLIPRSSPHFAGAQDPIAVIALLTSGELITLSFPSGHPISPTNQLHPSISFLHPFVTSLSVANIDRTRWLGMVENRQQGPQLLKGGAEGIRPMRRHEARNIVQMAHGDGTVRIWDAGHGDEIENTRMLQVDIARALNKFEELFITRVTMASTTGELGVGTATGEVVIYRWGGNKLYGRESPQSVQTVAGGLTDISTRAEPTLKEGLQPFVLYDMAQGPISAVKMSDVGFVGIGSENGGFSIIDLRGPAVIFNASMNDFIKSEKRSSFLKKGSSQASGKPDWPVVIEFGVMTLEGDNYSSIACFVGTNMGKVATFKILPQADGRYTAQYAGVSALSDTIVSITPIITNSGKLAPATGESVAALREGVQTHGTLVVVSQSEARIFKPATAKGAHKSFDDFFCESASVAETVDRGCALVGVFGDGTTRAYSIPALKEIGVSRLSMLDKTRLSSSLVTSAGDVFGWTGPSEVAMLSVWGTGQPLTRSPNKLFNPQAVVPPRPTISNLQWISGTQYVSPTDLDLLIGGPDRPPSKRMLAAAAEEERLRRSGASAPTHTPGTQSSEGWGDFMTRQLNERTEKLNIMGDGMDKMQENSSGWAEDVNKYVSKQKRNMVLGAITGKWL</sequence>
<dbReference type="InterPro" id="IPR036322">
    <property type="entry name" value="WD40_repeat_dom_sf"/>
</dbReference>
<dbReference type="CDD" id="cd15873">
    <property type="entry name" value="R-SNARE_STXBP5_6"/>
    <property type="match status" value="1"/>
</dbReference>
<dbReference type="Proteomes" id="UP000481288">
    <property type="component" value="Unassembled WGS sequence"/>
</dbReference>
<evidence type="ECO:0000313" key="4">
    <source>
        <dbReference type="Proteomes" id="UP000481288"/>
    </source>
</evidence>
<dbReference type="InterPro" id="IPR015943">
    <property type="entry name" value="WD40/YVTN_repeat-like_dom_sf"/>
</dbReference>
<dbReference type="GO" id="GO:0005096">
    <property type="term" value="F:GTPase activator activity"/>
    <property type="evidence" value="ECO:0007669"/>
    <property type="project" value="TreeGrafter"/>
</dbReference>
<dbReference type="Pfam" id="PF08596">
    <property type="entry name" value="Lgl_C"/>
    <property type="match status" value="1"/>
</dbReference>
<organism evidence="3 4">
    <name type="scientific">Lachnellula cervina</name>
    <dbReference type="NCBI Taxonomy" id="1316786"/>
    <lineage>
        <taxon>Eukaryota</taxon>
        <taxon>Fungi</taxon>
        <taxon>Dikarya</taxon>
        <taxon>Ascomycota</taxon>
        <taxon>Pezizomycotina</taxon>
        <taxon>Leotiomycetes</taxon>
        <taxon>Helotiales</taxon>
        <taxon>Lachnaceae</taxon>
        <taxon>Lachnellula</taxon>
    </lineage>
</organism>
<dbReference type="GO" id="GO:0005737">
    <property type="term" value="C:cytoplasm"/>
    <property type="evidence" value="ECO:0007669"/>
    <property type="project" value="TreeGrafter"/>
</dbReference>
<reference evidence="3 4" key="1">
    <citation type="submission" date="2018-05" db="EMBL/GenBank/DDBJ databases">
        <title>Whole genome sequencing for identification of molecular markers to develop diagnostic detection tools for the regulated plant pathogen Lachnellula willkommii.</title>
        <authorList>
            <person name="Giroux E."/>
            <person name="Bilodeau G."/>
        </authorList>
    </citation>
    <scope>NUCLEOTIDE SEQUENCE [LARGE SCALE GENOMIC DNA]</scope>
    <source>
        <strain evidence="3 4">CBS 625.97</strain>
    </source>
</reference>
<dbReference type="SUPFAM" id="SSF50978">
    <property type="entry name" value="WD40 repeat-like"/>
    <property type="match status" value="1"/>
</dbReference>
<protein>
    <submittedName>
        <fullName evidence="3">Lethal(2) giant larvae protein SRO77-like</fullName>
    </submittedName>
</protein>
<dbReference type="GO" id="GO:0005886">
    <property type="term" value="C:plasma membrane"/>
    <property type="evidence" value="ECO:0007669"/>
    <property type="project" value="TreeGrafter"/>
</dbReference>
<evidence type="ECO:0000313" key="3">
    <source>
        <dbReference type="EMBL" id="TVY57603.1"/>
    </source>
</evidence>
<dbReference type="GO" id="GO:0045159">
    <property type="term" value="F:myosin II binding"/>
    <property type="evidence" value="ECO:0007669"/>
    <property type="project" value="TreeGrafter"/>
</dbReference>
<keyword evidence="4" id="KW-1185">Reference proteome</keyword>
<dbReference type="Gene3D" id="2.130.10.10">
    <property type="entry name" value="YVTN repeat-like/Quinoprotein amine dehydrogenase"/>
    <property type="match status" value="1"/>
</dbReference>
<dbReference type="PANTHER" id="PTHR10241:SF25">
    <property type="entry name" value="TOMOSYN, ISOFORM C"/>
    <property type="match status" value="1"/>
</dbReference>
<feature type="domain" description="Lethal giant larvae (Lgl)-like C-terminal" evidence="2">
    <location>
        <begin position="517"/>
        <end position="905"/>
    </location>
</feature>
<dbReference type="GO" id="GO:0019905">
    <property type="term" value="F:syntaxin binding"/>
    <property type="evidence" value="ECO:0007669"/>
    <property type="project" value="TreeGrafter"/>
</dbReference>
<dbReference type="FunFam" id="2.130.10.10:FF:000848">
    <property type="entry name" value="SNARE-dependent exocytosis protein (Sro7), putative"/>
    <property type="match status" value="1"/>
</dbReference>